<dbReference type="EMBL" id="JACHMX010000001">
    <property type="protein sequence ID" value="MBB5856680.1"/>
    <property type="molecule type" value="Genomic_DNA"/>
</dbReference>
<dbReference type="RefSeq" id="WP_184902245.1">
    <property type="nucleotide sequence ID" value="NZ_JACHMX010000001.1"/>
</dbReference>
<proteinExistence type="predicted"/>
<evidence type="ECO:0000313" key="2">
    <source>
        <dbReference type="Proteomes" id="UP000580861"/>
    </source>
</evidence>
<dbReference type="AlphaFoldDB" id="A0A841BCJ1"/>
<sequence>MSVPTRAEVREVLKALVDGAITSERASDWARPWIVEDVHRVDDDLVWQALDRLFGADLMTSPAGHLHGPVDFRAWLAEFDARGTELT</sequence>
<evidence type="ECO:0000313" key="1">
    <source>
        <dbReference type="EMBL" id="MBB5856680.1"/>
    </source>
</evidence>
<dbReference type="Proteomes" id="UP000580861">
    <property type="component" value="Unassembled WGS sequence"/>
</dbReference>
<organism evidence="1 2">
    <name type="scientific">Amycolatopsis umgeniensis</name>
    <dbReference type="NCBI Taxonomy" id="336628"/>
    <lineage>
        <taxon>Bacteria</taxon>
        <taxon>Bacillati</taxon>
        <taxon>Actinomycetota</taxon>
        <taxon>Actinomycetes</taxon>
        <taxon>Pseudonocardiales</taxon>
        <taxon>Pseudonocardiaceae</taxon>
        <taxon>Amycolatopsis</taxon>
    </lineage>
</organism>
<accession>A0A841BCJ1</accession>
<reference evidence="1 2" key="1">
    <citation type="submission" date="2020-08" db="EMBL/GenBank/DDBJ databases">
        <title>Sequencing the genomes of 1000 actinobacteria strains.</title>
        <authorList>
            <person name="Klenk H.-P."/>
        </authorList>
    </citation>
    <scope>NUCLEOTIDE SEQUENCE [LARGE SCALE GENOMIC DNA]</scope>
    <source>
        <strain evidence="1 2">DSM 45272</strain>
    </source>
</reference>
<protein>
    <submittedName>
        <fullName evidence="1">Uncharacterized protein</fullName>
    </submittedName>
</protein>
<keyword evidence="2" id="KW-1185">Reference proteome</keyword>
<comment type="caution">
    <text evidence="1">The sequence shown here is derived from an EMBL/GenBank/DDBJ whole genome shotgun (WGS) entry which is preliminary data.</text>
</comment>
<name>A0A841BCJ1_9PSEU</name>
<gene>
    <name evidence="1" type="ORF">HDA45_006767</name>
</gene>